<dbReference type="InterPro" id="IPR010180">
    <property type="entry name" value="CRISPR-assoc_prot_CXXC-CXXC"/>
</dbReference>
<dbReference type="NCBIfam" id="TIGR01908">
    <property type="entry name" value="cas_CXXC_CXXC"/>
    <property type="match status" value="1"/>
</dbReference>
<protein>
    <submittedName>
        <fullName evidence="1">Type I-B CRISPR-associated protein Cas8b1/Cst1</fullName>
    </submittedName>
</protein>
<reference evidence="2" key="2">
    <citation type="submission" date="2019-01" db="EMBL/GenBank/DDBJ databases">
        <title>Genome sequence of Desulfonema ishimotonii strain Tokyo 01.</title>
        <authorList>
            <person name="Fukui M."/>
        </authorList>
    </citation>
    <scope>NUCLEOTIDE SEQUENCE [LARGE SCALE GENOMIC DNA]</scope>
    <source>
        <strain evidence="2">Tokyo 01</strain>
    </source>
</reference>
<comment type="caution">
    <text evidence="1">The sequence shown here is derived from an EMBL/GenBank/DDBJ whole genome shotgun (WGS) entry which is preliminary data.</text>
</comment>
<organism evidence="1 2">
    <name type="scientific">Desulfonema ishimotonii</name>
    <dbReference type="NCBI Taxonomy" id="45657"/>
    <lineage>
        <taxon>Bacteria</taxon>
        <taxon>Pseudomonadati</taxon>
        <taxon>Thermodesulfobacteriota</taxon>
        <taxon>Desulfobacteria</taxon>
        <taxon>Desulfobacterales</taxon>
        <taxon>Desulfococcaceae</taxon>
        <taxon>Desulfonema</taxon>
    </lineage>
</organism>
<reference evidence="2" key="1">
    <citation type="submission" date="2017-11" db="EMBL/GenBank/DDBJ databases">
        <authorList>
            <person name="Watanabe M."/>
            <person name="Kojima H."/>
        </authorList>
    </citation>
    <scope>NUCLEOTIDE SEQUENCE [LARGE SCALE GENOMIC DNA]</scope>
    <source>
        <strain evidence="2">Tokyo 01</strain>
    </source>
</reference>
<gene>
    <name evidence="1" type="ORF">DENIS_1605</name>
</gene>
<dbReference type="EMBL" id="BEXT01000001">
    <property type="protein sequence ID" value="GBC60648.1"/>
    <property type="molecule type" value="Genomic_DNA"/>
</dbReference>
<keyword evidence="2" id="KW-1185">Reference proteome</keyword>
<accession>A0A401FUM5</accession>
<sequence length="462" mass="53928">MPEKPAMTGDPFVDAGGLVMETLPQKTVEDKIRYATDVYVDHWKGKLHSIFLHSKITHIRLTNKPELQREGSLDYYLSVLKGNGAISEGYCRICAAQGLLFEGERKNFPLVGSGEFSNFHHFQEPGLLICKDCLIRIFFLPLGVFQSGGNQMLLQFQSPEQKKLWQEDVILENMDKVARGTSEGILKSEFKNPQNALFHFASRLIERFELYEKATQRVRLFFFTNFGSKPDVEIHDLPNPVFSFLRYVLEPDLKQDWMYLVRGNYILSKTKFDFDREAGTWTEKKTGGLLEETEYQGTRPNRIYSSLLSGKSILGNLRNIHRERPFNIHIAIAYLREVRQMQKEQIELIRKLAGKIIELCEKENGNYKRYLQPINAKNAHTLRMAILRMVRRNYESGAEEPFITSEEYIEYLFPDGQRWYEVRDFLLICLYEKLHELRIEPEKVFDENADDDEDVITDTDSF</sequence>
<proteinExistence type="predicted"/>
<name>A0A401FUM5_9BACT</name>
<evidence type="ECO:0000313" key="2">
    <source>
        <dbReference type="Proteomes" id="UP000288096"/>
    </source>
</evidence>
<evidence type="ECO:0000313" key="1">
    <source>
        <dbReference type="EMBL" id="GBC60648.1"/>
    </source>
</evidence>
<dbReference type="AlphaFoldDB" id="A0A401FUM5"/>
<dbReference type="Proteomes" id="UP000288096">
    <property type="component" value="Unassembled WGS sequence"/>
</dbReference>